<gene>
    <name evidence="1" type="ORF">Pcatena_04670</name>
</gene>
<proteinExistence type="predicted"/>
<evidence type="ECO:0000313" key="1">
    <source>
        <dbReference type="EMBL" id="BBH49880.1"/>
    </source>
</evidence>
<sequence length="280" mass="30373">MLVHRLTYTSSTGKVIELDAAGAYVGTAPKLRSREWSYELSWRGAYGISRDAREATVDAHLSPEAADALREQADRDMADSSPGRLTFDGEWCQRAYLAKSDVSEVYGRRGIKTELTFLLLDGAWSREVTTGFYANEVSDGSALDFPHDYEYDYGGSGANRTITVAGLVPADCKLTIYGPATDPRVTVTQGEFSNTYSVKVAVPGGSRLVIDGSSHPKGIQLIGTYGEVEDRFADGVRGEGAGSGSYCFEPLRPGTSTVSWDGSFGFDITHYQEEGEPPWS</sequence>
<evidence type="ECO:0000313" key="2">
    <source>
        <dbReference type="Proteomes" id="UP000273154"/>
    </source>
</evidence>
<dbReference type="AlphaFoldDB" id="A0A3G9K9P5"/>
<dbReference type="KEGG" id="pcat:Pcatena_04670"/>
<keyword evidence="2" id="KW-1185">Reference proteome</keyword>
<name>A0A3G9K9P5_9ACTN</name>
<protein>
    <submittedName>
        <fullName evidence="1">Uncharacterized protein</fullName>
    </submittedName>
</protein>
<dbReference type="Proteomes" id="UP000273154">
    <property type="component" value="Chromosome"/>
</dbReference>
<accession>A0A3G9K9P5</accession>
<reference evidence="2" key="1">
    <citation type="submission" date="2018-11" db="EMBL/GenBank/DDBJ databases">
        <title>Comparative genomics of Parolsenella catena and Libanicoccus massiliensis: Reclassification of Libanicoccus massiliensis as Parolsenella massiliensis comb. nov.</title>
        <authorList>
            <person name="Sakamoto M."/>
            <person name="Ikeyama N."/>
            <person name="Murakami T."/>
            <person name="Mori H."/>
            <person name="Yuki M."/>
            <person name="Ohkuma M."/>
        </authorList>
    </citation>
    <scope>NUCLEOTIDE SEQUENCE [LARGE SCALE GENOMIC DNA]</scope>
    <source>
        <strain evidence="2">JCM 31932</strain>
    </source>
</reference>
<dbReference type="EMBL" id="AP019367">
    <property type="protein sequence ID" value="BBH49880.1"/>
    <property type="molecule type" value="Genomic_DNA"/>
</dbReference>
<organism evidence="1 2">
    <name type="scientific">Parolsenella catena</name>
    <dbReference type="NCBI Taxonomy" id="2003188"/>
    <lineage>
        <taxon>Bacteria</taxon>
        <taxon>Bacillati</taxon>
        <taxon>Actinomycetota</taxon>
        <taxon>Coriobacteriia</taxon>
        <taxon>Coriobacteriales</taxon>
        <taxon>Atopobiaceae</taxon>
        <taxon>Parolsenella</taxon>
    </lineage>
</organism>